<dbReference type="EMBL" id="MEZV01000015">
    <property type="protein sequence ID" value="OGD67382.1"/>
    <property type="molecule type" value="Genomic_DNA"/>
</dbReference>
<protein>
    <recommendedName>
        <fullName evidence="5">HTH cro/C1-type domain-containing protein</fullName>
    </recommendedName>
</protein>
<dbReference type="SMART" id="SM00530">
    <property type="entry name" value="HTH_XRE"/>
    <property type="match status" value="1"/>
</dbReference>
<dbReference type="SUPFAM" id="SSF47413">
    <property type="entry name" value="lambda repressor-like DNA-binding domains"/>
    <property type="match status" value="1"/>
</dbReference>
<dbReference type="GO" id="GO:0003677">
    <property type="term" value="F:DNA binding"/>
    <property type="evidence" value="ECO:0007669"/>
    <property type="project" value="UniProtKB-KW"/>
</dbReference>
<evidence type="ECO:0000256" key="3">
    <source>
        <dbReference type="ARBA" id="ARBA00023163"/>
    </source>
</evidence>
<dbReference type="CDD" id="cd00093">
    <property type="entry name" value="HTH_XRE"/>
    <property type="match status" value="1"/>
</dbReference>
<evidence type="ECO:0000313" key="7">
    <source>
        <dbReference type="Proteomes" id="UP000176451"/>
    </source>
</evidence>
<keyword evidence="3" id="KW-0804">Transcription</keyword>
<gene>
    <name evidence="6" type="ORF">A3F08_00650</name>
</gene>
<accession>A0A1F5EIZ8</accession>
<comment type="caution">
    <text evidence="6">The sequence shown here is derived from an EMBL/GenBank/DDBJ whole genome shotgun (WGS) entry which is preliminary data.</text>
</comment>
<dbReference type="STRING" id="1797469.A3F08_00650"/>
<dbReference type="AlphaFoldDB" id="A0A1F5EIZ8"/>
<reference evidence="6 7" key="1">
    <citation type="journal article" date="2016" name="Nat. Commun.">
        <title>Thousands of microbial genomes shed light on interconnected biogeochemical processes in an aquifer system.</title>
        <authorList>
            <person name="Anantharaman K."/>
            <person name="Brown C.T."/>
            <person name="Hug L.A."/>
            <person name="Sharon I."/>
            <person name="Castelle C.J."/>
            <person name="Probst A.J."/>
            <person name="Thomas B.C."/>
            <person name="Singh A."/>
            <person name="Wilkins M.J."/>
            <person name="Karaoz U."/>
            <person name="Brodie E.L."/>
            <person name="Williams K.H."/>
            <person name="Hubbard S.S."/>
            <person name="Banfield J.F."/>
        </authorList>
    </citation>
    <scope>NUCLEOTIDE SEQUENCE [LARGE SCALE GENOMIC DNA]</scope>
</reference>
<keyword evidence="2" id="KW-0238">DNA-binding</keyword>
<evidence type="ECO:0000256" key="1">
    <source>
        <dbReference type="ARBA" id="ARBA00023015"/>
    </source>
</evidence>
<organism evidence="6 7">
    <name type="scientific">Candidatus Berkelbacteria bacterium RIFCSPHIGHO2_12_FULL_36_9</name>
    <dbReference type="NCBI Taxonomy" id="1797469"/>
    <lineage>
        <taxon>Bacteria</taxon>
        <taxon>Candidatus Berkelbacteria</taxon>
    </lineage>
</organism>
<dbReference type="PANTHER" id="PTHR46797:SF23">
    <property type="entry name" value="HTH-TYPE TRANSCRIPTIONAL REGULATOR SUTR"/>
    <property type="match status" value="1"/>
</dbReference>
<name>A0A1F5EIZ8_9BACT</name>
<evidence type="ECO:0000259" key="5">
    <source>
        <dbReference type="PROSITE" id="PS50943"/>
    </source>
</evidence>
<evidence type="ECO:0000256" key="4">
    <source>
        <dbReference type="SAM" id="MobiDB-lite"/>
    </source>
</evidence>
<evidence type="ECO:0000313" key="6">
    <source>
        <dbReference type="EMBL" id="OGD67382.1"/>
    </source>
</evidence>
<feature type="compositionally biased region" description="Low complexity" evidence="4">
    <location>
        <begin position="1"/>
        <end position="12"/>
    </location>
</feature>
<dbReference type="InterPro" id="IPR050807">
    <property type="entry name" value="TransReg_Diox_bact_type"/>
</dbReference>
<dbReference type="Gene3D" id="1.10.260.40">
    <property type="entry name" value="lambda repressor-like DNA-binding domains"/>
    <property type="match status" value="1"/>
</dbReference>
<dbReference type="GO" id="GO:0005829">
    <property type="term" value="C:cytosol"/>
    <property type="evidence" value="ECO:0007669"/>
    <property type="project" value="TreeGrafter"/>
</dbReference>
<dbReference type="PANTHER" id="PTHR46797">
    <property type="entry name" value="HTH-TYPE TRANSCRIPTIONAL REGULATOR"/>
    <property type="match status" value="1"/>
</dbReference>
<feature type="region of interest" description="Disordered" evidence="4">
    <location>
        <begin position="1"/>
        <end position="22"/>
    </location>
</feature>
<dbReference type="Pfam" id="PF01381">
    <property type="entry name" value="HTH_3"/>
    <property type="match status" value="1"/>
</dbReference>
<dbReference type="PROSITE" id="PS50943">
    <property type="entry name" value="HTH_CROC1"/>
    <property type="match status" value="1"/>
</dbReference>
<proteinExistence type="predicted"/>
<evidence type="ECO:0000256" key="2">
    <source>
        <dbReference type="ARBA" id="ARBA00023125"/>
    </source>
</evidence>
<dbReference type="GO" id="GO:0003700">
    <property type="term" value="F:DNA-binding transcription factor activity"/>
    <property type="evidence" value="ECO:0007669"/>
    <property type="project" value="TreeGrafter"/>
</dbReference>
<feature type="domain" description="HTH cro/C1-type" evidence="5">
    <location>
        <begin position="14"/>
        <end position="69"/>
    </location>
</feature>
<sequence>MSNNISKSNIAKNMKKLRQEKGISQDRLSKLADLSLNTVVNIETGNNPNPTIETLEKITKALEVSIDELLTLKNK</sequence>
<dbReference type="InterPro" id="IPR001387">
    <property type="entry name" value="Cro/C1-type_HTH"/>
</dbReference>
<dbReference type="Proteomes" id="UP000176451">
    <property type="component" value="Unassembled WGS sequence"/>
</dbReference>
<dbReference type="InterPro" id="IPR010982">
    <property type="entry name" value="Lambda_DNA-bd_dom_sf"/>
</dbReference>
<keyword evidence="1" id="KW-0805">Transcription regulation</keyword>